<proteinExistence type="predicted"/>
<dbReference type="PANTHER" id="PTHR10579">
    <property type="entry name" value="CALCIUM-ACTIVATED CHLORIDE CHANNEL REGULATOR"/>
    <property type="match status" value="1"/>
</dbReference>
<dbReference type="Pfam" id="PF13519">
    <property type="entry name" value="VWA_2"/>
    <property type="match status" value="1"/>
</dbReference>
<feature type="domain" description="VWFA" evidence="1">
    <location>
        <begin position="71"/>
        <end position="252"/>
    </location>
</feature>
<dbReference type="RefSeq" id="WP_216132392.1">
    <property type="nucleotide sequence ID" value="NZ_JAHLDG010000017.1"/>
</dbReference>
<reference evidence="2 3" key="1">
    <citation type="submission" date="2021-06" db="EMBL/GenBank/DDBJ databases">
        <title>Clostridia strains as spoilage organisms.</title>
        <authorList>
            <person name="Wambui J."/>
            <person name="Stephan R."/>
            <person name="Stevens M.J.A."/>
        </authorList>
    </citation>
    <scope>NUCLEOTIDE SEQUENCE [LARGE SCALE GENOMIC DNA]</scope>
    <source>
        <strain evidence="2 3">CM013</strain>
    </source>
</reference>
<dbReference type="EMBL" id="JAHLDG010000017">
    <property type="protein sequence ID" value="MBU3220570.1"/>
    <property type="molecule type" value="Genomic_DNA"/>
</dbReference>
<dbReference type="SMART" id="SM00327">
    <property type="entry name" value="VWA"/>
    <property type="match status" value="1"/>
</dbReference>
<gene>
    <name evidence="2" type="ORF">KPL27_10795</name>
</gene>
<accession>A0ABS6C503</accession>
<comment type="caution">
    <text evidence="2">The sequence shown here is derived from an EMBL/GenBank/DDBJ whole genome shotgun (WGS) entry which is preliminary data.</text>
</comment>
<organism evidence="2 3">
    <name type="scientific">Clostridium algidicarnis</name>
    <dbReference type="NCBI Taxonomy" id="37659"/>
    <lineage>
        <taxon>Bacteria</taxon>
        <taxon>Bacillati</taxon>
        <taxon>Bacillota</taxon>
        <taxon>Clostridia</taxon>
        <taxon>Eubacteriales</taxon>
        <taxon>Clostridiaceae</taxon>
        <taxon>Clostridium</taxon>
    </lineage>
</organism>
<dbReference type="Proteomes" id="UP000740830">
    <property type="component" value="Unassembled WGS sequence"/>
</dbReference>
<sequence>MTRLQVVKAISVFLIMTLVIMGTNTSIHTKALENNESIEVDKKSKLLSPCNREYEVELNVKGKLQNIKPVDTVLVIDRSTSMYGSNLNNAKSAAKEFSKKIILDNPNNSVSIVSFGDLGRVNLGLTNDLKTINKTIDNLRASGNTNIYDGLVKANSVLSKENRDSVKSIVLLSDGIANRPWNGYSNYPIQKSIDEAGKSKKNNYLLFTVGLFSGMTDPDKETAVNTLTSIANKGNYYDSTSEDMLTEIYLKIANLINFAAKEVVVTDVLSKAVRENFDLNLGSFKLDGVSIQPDGAENRILFDAKTGTISWNLGTIGEESKTLTYVIKAKASYEGSKGEFIDTNENAKVKYQDTLGNNKEKLFPVPYIKVPGTLTSIAGDDMTIYEGDSIVLGGNPAATGGFGSEINWTTLEDKTVTWDKDNLNTTGKYSYKWSSRNPGESTWIEFSSLENPKVNPSNSTEYKLEVKDTFGKCIATDEVTITVKRVGEVKVKVVVLDEDNKDISDSIIDEFYLKAEGINNQKWNIIMGSKEEKIYKGLELGDYSILPDYISKYYKLISIKDISGNDITSTGKITLSNKNRKEEVIVTLKINKTGGFTDKDIIDNEFPVIK</sequence>
<dbReference type="PROSITE" id="PS50234">
    <property type="entry name" value="VWFA"/>
    <property type="match status" value="1"/>
</dbReference>
<evidence type="ECO:0000259" key="1">
    <source>
        <dbReference type="PROSITE" id="PS50234"/>
    </source>
</evidence>
<evidence type="ECO:0000313" key="2">
    <source>
        <dbReference type="EMBL" id="MBU3220570.1"/>
    </source>
</evidence>
<protein>
    <submittedName>
        <fullName evidence="2">VWA domain-containing protein</fullName>
    </submittedName>
</protein>
<dbReference type="InterPro" id="IPR002035">
    <property type="entry name" value="VWF_A"/>
</dbReference>
<dbReference type="CDD" id="cd00198">
    <property type="entry name" value="vWFA"/>
    <property type="match status" value="1"/>
</dbReference>
<dbReference type="PANTHER" id="PTHR10579:SF43">
    <property type="entry name" value="ZINC FINGER (C3HC4-TYPE RING FINGER) FAMILY PROTEIN"/>
    <property type="match status" value="1"/>
</dbReference>
<dbReference type="InterPro" id="IPR051266">
    <property type="entry name" value="CLCR"/>
</dbReference>
<keyword evidence="3" id="KW-1185">Reference proteome</keyword>
<evidence type="ECO:0000313" key="3">
    <source>
        <dbReference type="Proteomes" id="UP000740830"/>
    </source>
</evidence>
<name>A0ABS6C503_9CLOT</name>